<evidence type="ECO:0000256" key="6">
    <source>
        <dbReference type="SAM" id="Phobius"/>
    </source>
</evidence>
<sequence>MNGTYEAIFVLIVLLIFSAISFKKKLLDRDGTIIANIMGLAIYLLGGVSSFLTMVLFFTVAELATKAGRSAMGSKHEKRTTGNIIGNGAPALIALALGSNIAFYGAIAAALSDTLSSEIGLLSKTKPRLITNLKEVEPGTDGGVTVLGFLAGLIGAFFIAAIGAFIYKDIFIVIIITISGFIGCIIDSILGATFEIKGMLNNTQVNFLGSASGALIAHVLTILL</sequence>
<keyword evidence="4 6" id="KW-1133">Transmembrane helix</keyword>
<comment type="subcellular location">
    <subcellularLocation>
        <location evidence="1">Membrane</location>
        <topology evidence="1">Multi-pass membrane protein</topology>
    </subcellularLocation>
</comment>
<dbReference type="PANTHER" id="PTHR13353">
    <property type="entry name" value="TRANSMEMBRANE PROTEIN 19"/>
    <property type="match status" value="1"/>
</dbReference>
<dbReference type="GO" id="GO:0016020">
    <property type="term" value="C:membrane"/>
    <property type="evidence" value="ECO:0007669"/>
    <property type="project" value="UniProtKB-SubCell"/>
</dbReference>
<feature type="transmembrane region" description="Helical" evidence="6">
    <location>
        <begin position="170"/>
        <end position="193"/>
    </location>
</feature>
<dbReference type="EMBL" id="QMWO01000019">
    <property type="protein sequence ID" value="RLG70147.1"/>
    <property type="molecule type" value="Genomic_DNA"/>
</dbReference>
<evidence type="ECO:0000256" key="5">
    <source>
        <dbReference type="ARBA" id="ARBA00023136"/>
    </source>
</evidence>
<evidence type="ECO:0000256" key="3">
    <source>
        <dbReference type="ARBA" id="ARBA00022692"/>
    </source>
</evidence>
<organism evidence="7 8">
    <name type="scientific">Candidatus Iainarchaeum sp</name>
    <dbReference type="NCBI Taxonomy" id="3101447"/>
    <lineage>
        <taxon>Archaea</taxon>
        <taxon>Candidatus Iainarchaeota</taxon>
        <taxon>Candidatus Iainarchaeia</taxon>
        <taxon>Candidatus Iainarchaeales</taxon>
        <taxon>Candidatus Iainarchaeaceae</taxon>
        <taxon>Candidatus Iainarchaeum</taxon>
    </lineage>
</organism>
<evidence type="ECO:0000256" key="2">
    <source>
        <dbReference type="ARBA" id="ARBA00009012"/>
    </source>
</evidence>
<feature type="transmembrane region" description="Helical" evidence="6">
    <location>
        <begin position="37"/>
        <end position="63"/>
    </location>
</feature>
<reference evidence="7 8" key="1">
    <citation type="submission" date="2018-06" db="EMBL/GenBank/DDBJ databases">
        <title>Extensive metabolic versatility and redundancy in microbially diverse, dynamic hydrothermal sediments.</title>
        <authorList>
            <person name="Dombrowski N."/>
            <person name="Teske A."/>
            <person name="Baker B.J."/>
        </authorList>
    </citation>
    <scope>NUCLEOTIDE SEQUENCE [LARGE SCALE GENOMIC DNA]</scope>
    <source>
        <strain evidence="7">B9_G13</strain>
    </source>
</reference>
<dbReference type="PANTHER" id="PTHR13353:SF5">
    <property type="entry name" value="TRANSMEMBRANE PROTEIN 19"/>
    <property type="match status" value="1"/>
</dbReference>
<evidence type="ECO:0000313" key="8">
    <source>
        <dbReference type="Proteomes" id="UP000277633"/>
    </source>
</evidence>
<dbReference type="Pfam" id="PF01940">
    <property type="entry name" value="DUF92"/>
    <property type="match status" value="1"/>
</dbReference>
<feature type="transmembrane region" description="Helical" evidence="6">
    <location>
        <begin position="205"/>
        <end position="223"/>
    </location>
</feature>
<feature type="transmembrane region" description="Helical" evidence="6">
    <location>
        <begin position="142"/>
        <end position="163"/>
    </location>
</feature>
<dbReference type="Proteomes" id="UP000277633">
    <property type="component" value="Unassembled WGS sequence"/>
</dbReference>
<gene>
    <name evidence="7" type="ORF">DRO07_00910</name>
</gene>
<accession>A0A497JHJ9</accession>
<evidence type="ECO:0000256" key="4">
    <source>
        <dbReference type="ARBA" id="ARBA00022989"/>
    </source>
</evidence>
<name>A0A497JHJ9_9ARCH</name>
<protein>
    <submittedName>
        <fullName evidence="7">TIGR00297 family protein</fullName>
    </submittedName>
</protein>
<comment type="similarity">
    <text evidence="2">Belongs to the TMEM19 family.</text>
</comment>
<keyword evidence="5 6" id="KW-0472">Membrane</keyword>
<dbReference type="InterPro" id="IPR002794">
    <property type="entry name" value="DUF92_TMEM19"/>
</dbReference>
<proteinExistence type="inferred from homology"/>
<evidence type="ECO:0000313" key="7">
    <source>
        <dbReference type="EMBL" id="RLG70147.1"/>
    </source>
</evidence>
<keyword evidence="3 6" id="KW-0812">Transmembrane</keyword>
<feature type="transmembrane region" description="Helical" evidence="6">
    <location>
        <begin position="84"/>
        <end position="107"/>
    </location>
</feature>
<evidence type="ECO:0000256" key="1">
    <source>
        <dbReference type="ARBA" id="ARBA00004141"/>
    </source>
</evidence>
<comment type="caution">
    <text evidence="7">The sequence shown here is derived from an EMBL/GenBank/DDBJ whole genome shotgun (WGS) entry which is preliminary data.</text>
</comment>
<dbReference type="AlphaFoldDB" id="A0A497JHJ9"/>